<feature type="transmembrane region" description="Helical" evidence="2">
    <location>
        <begin position="367"/>
        <end position="385"/>
    </location>
</feature>
<feature type="transmembrane region" description="Helical" evidence="2">
    <location>
        <begin position="309"/>
        <end position="330"/>
    </location>
</feature>
<feature type="transmembrane region" description="Helical" evidence="2">
    <location>
        <begin position="599"/>
        <end position="622"/>
    </location>
</feature>
<feature type="compositionally biased region" description="Basic and acidic residues" evidence="1">
    <location>
        <begin position="407"/>
        <end position="418"/>
    </location>
</feature>
<keyword evidence="2" id="KW-0812">Transmembrane</keyword>
<feature type="transmembrane region" description="Helical" evidence="2">
    <location>
        <begin position="342"/>
        <end position="361"/>
    </location>
</feature>
<evidence type="ECO:0000313" key="4">
    <source>
        <dbReference type="Proteomes" id="UP000830729"/>
    </source>
</evidence>
<keyword evidence="2" id="KW-1133">Transmembrane helix</keyword>
<feature type="region of interest" description="Disordered" evidence="1">
    <location>
        <begin position="388"/>
        <end position="426"/>
    </location>
</feature>
<dbReference type="GeneID" id="72186258"/>
<reference evidence="3 4" key="1">
    <citation type="submission" date="2022-04" db="EMBL/GenBank/DDBJ databases">
        <title>Diverse halophilic archaea isolated from saline environments.</title>
        <authorList>
            <person name="Cui H.-L."/>
        </authorList>
    </citation>
    <scope>NUCLEOTIDE SEQUENCE [LARGE SCALE GENOMIC DNA]</scope>
    <source>
        <strain evidence="3 4">XZYJT49</strain>
    </source>
</reference>
<dbReference type="KEGG" id="halx:M0R89_13625"/>
<gene>
    <name evidence="3" type="ORF">M0R89_13625</name>
</gene>
<evidence type="ECO:0000256" key="1">
    <source>
        <dbReference type="SAM" id="MobiDB-lite"/>
    </source>
</evidence>
<feature type="transmembrane region" description="Helical" evidence="2">
    <location>
        <begin position="37"/>
        <end position="55"/>
    </location>
</feature>
<accession>A0A8U0HR94</accession>
<feature type="transmembrane region" description="Helical" evidence="2">
    <location>
        <begin position="108"/>
        <end position="129"/>
    </location>
</feature>
<feature type="transmembrane region" description="Helical" evidence="2">
    <location>
        <begin position="565"/>
        <end position="587"/>
    </location>
</feature>
<protein>
    <submittedName>
        <fullName evidence="3">DUF2298 domain-containing protein</fullName>
    </submittedName>
</protein>
<dbReference type="Pfam" id="PF10060">
    <property type="entry name" value="DUF2298"/>
    <property type="match status" value="1"/>
</dbReference>
<keyword evidence="2" id="KW-0472">Membrane</keyword>
<dbReference type="EMBL" id="CP096659">
    <property type="protein sequence ID" value="UPV73575.1"/>
    <property type="molecule type" value="Genomic_DNA"/>
</dbReference>
<keyword evidence="4" id="KW-1185">Reference proteome</keyword>
<organism evidence="3 4">
    <name type="scientific">Halorussus limi</name>
    <dbReference type="NCBI Taxonomy" id="2938695"/>
    <lineage>
        <taxon>Archaea</taxon>
        <taxon>Methanobacteriati</taxon>
        <taxon>Methanobacteriota</taxon>
        <taxon>Stenosarchaea group</taxon>
        <taxon>Halobacteria</taxon>
        <taxon>Halobacteriales</taxon>
        <taxon>Haladaptataceae</taxon>
        <taxon>Halorussus</taxon>
    </lineage>
</organism>
<feature type="transmembrane region" description="Helical" evidence="2">
    <location>
        <begin position="228"/>
        <end position="251"/>
    </location>
</feature>
<evidence type="ECO:0000313" key="3">
    <source>
        <dbReference type="EMBL" id="UPV73575.1"/>
    </source>
</evidence>
<dbReference type="PANTHER" id="PTHR10790:SF51">
    <property type="entry name" value="TETRATRICOPEPTIDE REPEAT PROTEIN"/>
    <property type="match status" value="1"/>
</dbReference>
<feature type="transmembrane region" description="Helical" evidence="2">
    <location>
        <begin position="61"/>
        <end position="80"/>
    </location>
</feature>
<dbReference type="NCBIfam" id="TIGR03662">
    <property type="entry name" value="Chlor_Arch_YYY"/>
    <property type="match status" value="1"/>
</dbReference>
<feature type="transmembrane region" description="Helical" evidence="2">
    <location>
        <begin position="642"/>
        <end position="662"/>
    </location>
</feature>
<feature type="transmembrane region" description="Helical" evidence="2">
    <location>
        <begin position="490"/>
        <end position="508"/>
    </location>
</feature>
<sequence>MEYALVLLWFVVYQALAFAALPLAARLFPRFPDRGAAFALPVALVVVTVVGYWVGHVGFDRWTAFLGVAILAGLSGLVLWSERSLGTGNPEADSDAGPLGRDTVPLRAYAETIVVFGVAFGLLVAVRAVDPSVHPGGGEKFLDFGIFKSLLRADVLPPQDMWWAGEHVLYYYGGHLTSALVTHLTGTEAQYAYNLALSGFYATLVTAAYGLAGAVADARGASRRTGGAFGAFFVGFAANLVTAVTGLVWLLPDETARGVAEWLAAPIADSTSGDLLTKGLAEFGYWAPSRVIPGTINEFPLFAFLNGDLHGHMLSTPFLLFIAALGFAYYRAGPSALRRRRALVFGVLPVVVGLLGLVNVWSFPTGLGVVWLAVLFAPADPLSLFPGASTDETPETVADGAGESDDSERIRETERTDGGEGATTAETTGRSAGTLLLGEARRIGGAFAVTGVVAVAAVAWVAPFVFGILLRSATNRSIGFLPEQASAVGLLLVHGAFLLVFAAFLWPRARAAFEIRPARAVLLSLAVAAFAWYLNYPVLVLVVPLLVVGWLLLRTVGGERTERGVGYETVLVVAGAGLVTLVEFVYVKDNAIGGRFNTVFKVYMQVWVLWATAAGAALASLVGSTGPADWRLPAVGLDREGVMSGVAALLVVSTALYGGLALGGHFTSDSNRIDDPTLDGKAYVEDYHPDEAAAIAWLDNRSGQPHIVEPPGREVYAWSSPASSLTGLPTVVGWVYQEGVYRGSEKAKMRAQDADLIYTGTWSDRAELLEKYDVKYIYVGPRARERYDDEDLQFGQYPGIEVAFRSEGVVVYEVTDS</sequence>
<feature type="transmembrane region" description="Helical" evidence="2">
    <location>
        <begin position="191"/>
        <end position="216"/>
    </location>
</feature>
<feature type="transmembrane region" description="Helical" evidence="2">
    <location>
        <begin position="446"/>
        <end position="470"/>
    </location>
</feature>
<feature type="transmembrane region" description="Helical" evidence="2">
    <location>
        <begin position="6"/>
        <end position="25"/>
    </location>
</feature>
<dbReference type="Proteomes" id="UP000830729">
    <property type="component" value="Chromosome"/>
</dbReference>
<dbReference type="AlphaFoldDB" id="A0A8U0HR94"/>
<dbReference type="InterPro" id="IPR018746">
    <property type="entry name" value="DUF2298"/>
</dbReference>
<proteinExistence type="predicted"/>
<dbReference type="RefSeq" id="WP_248649628.1">
    <property type="nucleotide sequence ID" value="NZ_CP096659.1"/>
</dbReference>
<feature type="transmembrane region" description="Helical" evidence="2">
    <location>
        <begin position="520"/>
        <end position="553"/>
    </location>
</feature>
<dbReference type="PANTHER" id="PTHR10790">
    <property type="entry name" value="TPR-DOMAIN CONTAINING PROTEIN"/>
    <property type="match status" value="1"/>
</dbReference>
<name>A0A8U0HR94_9EURY</name>
<evidence type="ECO:0000256" key="2">
    <source>
        <dbReference type="SAM" id="Phobius"/>
    </source>
</evidence>